<dbReference type="InterPro" id="IPR057710">
    <property type="entry name" value="DUF7950"/>
</dbReference>
<feature type="region of interest" description="Disordered" evidence="1">
    <location>
        <begin position="36"/>
        <end position="83"/>
    </location>
</feature>
<dbReference type="Pfam" id="PF25821">
    <property type="entry name" value="DUF7950"/>
    <property type="match status" value="1"/>
</dbReference>
<protein>
    <recommendedName>
        <fullName evidence="2">DUF7950 domain-containing protein</fullName>
    </recommendedName>
</protein>
<reference evidence="3 4" key="1">
    <citation type="journal article" date="2015" name="Proc. Natl. Acad. Sci. U.S.A.">
        <title>The resurrection genome of Boea hygrometrica: A blueprint for survival of dehydration.</title>
        <authorList>
            <person name="Xiao L."/>
            <person name="Yang G."/>
            <person name="Zhang L."/>
            <person name="Yang X."/>
            <person name="Zhao S."/>
            <person name="Ji Z."/>
            <person name="Zhou Q."/>
            <person name="Hu M."/>
            <person name="Wang Y."/>
            <person name="Chen M."/>
            <person name="Xu Y."/>
            <person name="Jin H."/>
            <person name="Xiao X."/>
            <person name="Hu G."/>
            <person name="Bao F."/>
            <person name="Hu Y."/>
            <person name="Wan P."/>
            <person name="Li L."/>
            <person name="Deng X."/>
            <person name="Kuang T."/>
            <person name="Xiang C."/>
            <person name="Zhu J.K."/>
            <person name="Oliver M.J."/>
            <person name="He Y."/>
        </authorList>
    </citation>
    <scope>NUCLEOTIDE SEQUENCE [LARGE SCALE GENOMIC DNA]</scope>
    <source>
        <strain evidence="4">cv. XS01</strain>
    </source>
</reference>
<evidence type="ECO:0000313" key="4">
    <source>
        <dbReference type="Proteomes" id="UP000250235"/>
    </source>
</evidence>
<dbReference type="EMBL" id="KV012500">
    <property type="protein sequence ID" value="KZV24849.1"/>
    <property type="molecule type" value="Genomic_DNA"/>
</dbReference>
<dbReference type="OrthoDB" id="1898295at2759"/>
<accession>A0A2Z7AZJ4</accession>
<evidence type="ECO:0000256" key="1">
    <source>
        <dbReference type="SAM" id="MobiDB-lite"/>
    </source>
</evidence>
<proteinExistence type="predicted"/>
<name>A0A2Z7AZJ4_9LAMI</name>
<feature type="compositionally biased region" description="Low complexity" evidence="1">
    <location>
        <begin position="52"/>
        <end position="62"/>
    </location>
</feature>
<evidence type="ECO:0000313" key="3">
    <source>
        <dbReference type="EMBL" id="KZV24849.1"/>
    </source>
</evidence>
<feature type="domain" description="DUF7950" evidence="2">
    <location>
        <begin position="162"/>
        <end position="291"/>
    </location>
</feature>
<keyword evidence="4" id="KW-1185">Reference proteome</keyword>
<dbReference type="PANTHER" id="PTHR33595">
    <property type="entry name" value="VON WILLEBRAND FACTOR A DOMAIN PROTEIN"/>
    <property type="match status" value="1"/>
</dbReference>
<dbReference type="AlphaFoldDB" id="A0A2Z7AZJ4"/>
<dbReference type="Proteomes" id="UP000250235">
    <property type="component" value="Unassembled WGS sequence"/>
</dbReference>
<gene>
    <name evidence="3" type="ORF">F511_14732</name>
</gene>
<dbReference type="PANTHER" id="PTHR33595:SF7">
    <property type="entry name" value="OS12G0242500 PROTEIN"/>
    <property type="match status" value="1"/>
</dbReference>
<evidence type="ECO:0000259" key="2">
    <source>
        <dbReference type="Pfam" id="PF25821"/>
    </source>
</evidence>
<organism evidence="3 4">
    <name type="scientific">Dorcoceras hygrometricum</name>
    <dbReference type="NCBI Taxonomy" id="472368"/>
    <lineage>
        <taxon>Eukaryota</taxon>
        <taxon>Viridiplantae</taxon>
        <taxon>Streptophyta</taxon>
        <taxon>Embryophyta</taxon>
        <taxon>Tracheophyta</taxon>
        <taxon>Spermatophyta</taxon>
        <taxon>Magnoliopsida</taxon>
        <taxon>eudicotyledons</taxon>
        <taxon>Gunneridae</taxon>
        <taxon>Pentapetalae</taxon>
        <taxon>asterids</taxon>
        <taxon>lamiids</taxon>
        <taxon>Lamiales</taxon>
        <taxon>Gesneriaceae</taxon>
        <taxon>Didymocarpoideae</taxon>
        <taxon>Trichosporeae</taxon>
        <taxon>Loxocarpinae</taxon>
        <taxon>Dorcoceras</taxon>
    </lineage>
</organism>
<sequence length="294" mass="31708">MDGRGGCCIARYAGGGYDVVSKVDRIMLRFRPIAPKPASAGGFVSAGVVPESSQRSDGSSSSGRKKRRSLKDGEGNSRVTKRCGGRKKRILPEVAAFGGGEAGVKTLPLLPETPVLKETVGVDGLRLRAVNDVGATRVVITDKAMDDAVVPEPAPGRRAVAESWVRVERVTDRWVLDSYGYDVILGRTDVEKVMSLELDTCPGFVSDCLNNVRWINAAYRRMVAGEAEDDVLVRVVVEDGVALPAEWAAFTCRVRVVTCGKDKSSSTLPCDVWRMDCGGFAWRLDTKAALSLGW</sequence>